<feature type="repeat" description="WD" evidence="3">
    <location>
        <begin position="159"/>
        <end position="200"/>
    </location>
</feature>
<dbReference type="PROSITE" id="PS00678">
    <property type="entry name" value="WD_REPEATS_1"/>
    <property type="match status" value="4"/>
</dbReference>
<organism evidence="4 5">
    <name type="scientific">Stentor coeruleus</name>
    <dbReference type="NCBI Taxonomy" id="5963"/>
    <lineage>
        <taxon>Eukaryota</taxon>
        <taxon>Sar</taxon>
        <taxon>Alveolata</taxon>
        <taxon>Ciliophora</taxon>
        <taxon>Postciliodesmatophora</taxon>
        <taxon>Heterotrichea</taxon>
        <taxon>Heterotrichida</taxon>
        <taxon>Stentoridae</taxon>
        <taxon>Stentor</taxon>
    </lineage>
</organism>
<dbReference type="InterPro" id="IPR036322">
    <property type="entry name" value="WD40_repeat_dom_sf"/>
</dbReference>
<comment type="caution">
    <text evidence="4">The sequence shown here is derived from an EMBL/GenBank/DDBJ whole genome shotgun (WGS) entry which is preliminary data.</text>
</comment>
<dbReference type="SMART" id="SM00320">
    <property type="entry name" value="WD40"/>
    <property type="match status" value="8"/>
</dbReference>
<dbReference type="OrthoDB" id="6262491at2759"/>
<feature type="repeat" description="WD" evidence="3">
    <location>
        <begin position="491"/>
        <end position="532"/>
    </location>
</feature>
<feature type="repeat" description="WD" evidence="3">
    <location>
        <begin position="201"/>
        <end position="242"/>
    </location>
</feature>
<accession>A0A1R2B2X8</accession>
<reference evidence="4 5" key="1">
    <citation type="submission" date="2016-11" db="EMBL/GenBank/DDBJ databases">
        <title>The macronuclear genome of Stentor coeruleus: a giant cell with tiny introns.</title>
        <authorList>
            <person name="Slabodnick M."/>
            <person name="Ruby J.G."/>
            <person name="Reiff S.B."/>
            <person name="Swart E.C."/>
            <person name="Gosai S."/>
            <person name="Prabakaran S."/>
            <person name="Witkowska E."/>
            <person name="Larue G.E."/>
            <person name="Fisher S."/>
            <person name="Freeman R.M."/>
            <person name="Gunawardena J."/>
            <person name="Chu W."/>
            <person name="Stover N.A."/>
            <person name="Gregory B.D."/>
            <person name="Nowacki M."/>
            <person name="Derisi J."/>
            <person name="Roy S.W."/>
            <person name="Marshall W.F."/>
            <person name="Sood P."/>
        </authorList>
    </citation>
    <scope>NUCLEOTIDE SEQUENCE [LARGE SCALE GENOMIC DNA]</scope>
    <source>
        <strain evidence="4">WM001</strain>
    </source>
</reference>
<dbReference type="PROSITE" id="PS50082">
    <property type="entry name" value="WD_REPEATS_2"/>
    <property type="match status" value="5"/>
</dbReference>
<keyword evidence="5" id="KW-1185">Reference proteome</keyword>
<name>A0A1R2B2X8_9CILI</name>
<evidence type="ECO:0000313" key="4">
    <source>
        <dbReference type="EMBL" id="OMJ71138.1"/>
    </source>
</evidence>
<dbReference type="PRINTS" id="PR00320">
    <property type="entry name" value="GPROTEINBRPT"/>
</dbReference>
<dbReference type="AlphaFoldDB" id="A0A1R2B2X8"/>
<dbReference type="InterPro" id="IPR015943">
    <property type="entry name" value="WD40/YVTN_repeat-like_dom_sf"/>
</dbReference>
<dbReference type="InterPro" id="IPR020472">
    <property type="entry name" value="WD40_PAC1"/>
</dbReference>
<feature type="repeat" description="WD" evidence="3">
    <location>
        <begin position="533"/>
        <end position="569"/>
    </location>
</feature>
<gene>
    <name evidence="4" type="ORF">SteCoe_30726</name>
</gene>
<proteinExistence type="predicted"/>
<dbReference type="EMBL" id="MPUH01001019">
    <property type="protein sequence ID" value="OMJ71138.1"/>
    <property type="molecule type" value="Genomic_DNA"/>
</dbReference>
<dbReference type="Proteomes" id="UP000187209">
    <property type="component" value="Unassembled WGS sequence"/>
</dbReference>
<dbReference type="InterPro" id="IPR019775">
    <property type="entry name" value="WD40_repeat_CS"/>
</dbReference>
<keyword evidence="1 3" id="KW-0853">WD repeat</keyword>
<dbReference type="InterPro" id="IPR001680">
    <property type="entry name" value="WD40_rpt"/>
</dbReference>
<evidence type="ECO:0000256" key="1">
    <source>
        <dbReference type="ARBA" id="ARBA00022574"/>
    </source>
</evidence>
<dbReference type="Gene3D" id="2.130.10.10">
    <property type="entry name" value="YVTN repeat-like/Quinoprotein amine dehydrogenase"/>
    <property type="match status" value="2"/>
</dbReference>
<dbReference type="SUPFAM" id="SSF50978">
    <property type="entry name" value="WD40 repeat-like"/>
    <property type="match status" value="2"/>
</dbReference>
<evidence type="ECO:0000313" key="5">
    <source>
        <dbReference type="Proteomes" id="UP000187209"/>
    </source>
</evidence>
<sequence>MEKCPYSTENPENLNEPNPSNLYKQYFINNIQDTILTKLNSKKQLQLYSAIQGRINLIQDWKETIFNSFVEPLKLSYNNLLDASISELITLQKKFKYTSSELLQIDRILNNWIYLPSLEILLSSCPNSSEELFIYKPKLDPTKIKETKEMISKEYNLLIEGHVRKIICMCLSDDNRYLVTGSEDKTIRIWDIIDNRQISIISGHESTVTCISLSLNNTFIVSGSTDCTIRLWDFQSKDQRSFFNFHSKVNCLVIAKNDTIVVVGFDDNFIRVLDLVTKHEIQSFYQSKPVNYLVISYDTQKLISASRFESLKCWDLNDFSNEDILKSQSESTICLSIAKNGHYIIYGNHIGAVIIVDLKNKSIIKEFKSNKGRPLSVAITENSTYAVASFPESIIKIYNLSAFNVETINTESKDIKLLSVTNDQNFCICLTYDGLLSKLNLSTKEIEDIRPCHSYVVTCFTFTQNGQFLATGSGDAGVRIWNLWNKTQELIVIHRDWVSCVKFSPDDKILAIGSWDKVVTLWNVKEGKVLEFVDGHNDKVKSLGFTKDSKYLVVEEFGRKVRVWKIKKE</sequence>
<evidence type="ECO:0000256" key="3">
    <source>
        <dbReference type="PROSITE-ProRule" id="PRU00221"/>
    </source>
</evidence>
<dbReference type="PANTHER" id="PTHR19879">
    <property type="entry name" value="TRANSCRIPTION INITIATION FACTOR TFIID"/>
    <property type="match status" value="1"/>
</dbReference>
<keyword evidence="2" id="KW-0677">Repeat</keyword>
<protein>
    <submittedName>
        <fullName evidence="4">Uncharacterized protein</fullName>
    </submittedName>
</protein>
<dbReference type="Pfam" id="PF00400">
    <property type="entry name" value="WD40"/>
    <property type="match status" value="6"/>
</dbReference>
<dbReference type="PROSITE" id="PS50294">
    <property type="entry name" value="WD_REPEATS_REGION"/>
    <property type="match status" value="5"/>
</dbReference>
<evidence type="ECO:0000256" key="2">
    <source>
        <dbReference type="ARBA" id="ARBA00022737"/>
    </source>
</evidence>
<dbReference type="CDD" id="cd00200">
    <property type="entry name" value="WD40"/>
    <property type="match status" value="1"/>
</dbReference>
<dbReference type="PANTHER" id="PTHR19879:SF1">
    <property type="entry name" value="CANNONBALL-RELATED"/>
    <property type="match status" value="1"/>
</dbReference>
<feature type="repeat" description="WD" evidence="3">
    <location>
        <begin position="450"/>
        <end position="483"/>
    </location>
</feature>